<reference evidence="1 2" key="1">
    <citation type="submission" date="2019-06" db="EMBL/GenBank/DDBJ databases">
        <authorList>
            <person name="Deangelis K."/>
            <person name="Huntemann M."/>
            <person name="Clum A."/>
            <person name="Pillay M."/>
            <person name="Palaniappan K."/>
            <person name="Varghese N."/>
            <person name="Mikhailova N."/>
            <person name="Stamatis D."/>
            <person name="Reddy T."/>
            <person name="Daum C."/>
            <person name="Shapiro N."/>
            <person name="Ivanova N."/>
            <person name="Kyrpides N."/>
            <person name="Woyke T."/>
        </authorList>
    </citation>
    <scope>NUCLEOTIDE SEQUENCE [LARGE SCALE GENOMIC DNA]</scope>
    <source>
        <strain evidence="1 2">106R</strain>
    </source>
</reference>
<proteinExistence type="predicted"/>
<sequence length="59" mass="6395">MIYVLPPAVLLQQCDDAPFTGTTFGDAVTALHAKQGEMKVCASRMEALIKWAQSAGREQ</sequence>
<dbReference type="AlphaFoldDB" id="A0AA46K1P4"/>
<organism evidence="1 2">
    <name type="scientific">Serratia marcescens</name>
    <dbReference type="NCBI Taxonomy" id="615"/>
    <lineage>
        <taxon>Bacteria</taxon>
        <taxon>Pseudomonadati</taxon>
        <taxon>Pseudomonadota</taxon>
        <taxon>Gammaproteobacteria</taxon>
        <taxon>Enterobacterales</taxon>
        <taxon>Yersiniaceae</taxon>
        <taxon>Serratia</taxon>
    </lineage>
</organism>
<comment type="caution">
    <text evidence="1">The sequence shown here is derived from an EMBL/GenBank/DDBJ whole genome shotgun (WGS) entry which is preliminary data.</text>
</comment>
<dbReference type="InterPro" id="IPR058979">
    <property type="entry name" value="LysC-like"/>
</dbReference>
<dbReference type="RefSeq" id="WP_074181246.1">
    <property type="nucleotide sequence ID" value="NZ_CP109824.1"/>
</dbReference>
<gene>
    <name evidence="1" type="ORF">FHU12_0449</name>
</gene>
<protein>
    <submittedName>
        <fullName evidence="1">Uncharacterized protein</fullName>
    </submittedName>
</protein>
<accession>A0AA46K1P4</accession>
<dbReference type="EMBL" id="VFMJ01000001">
    <property type="protein sequence ID" value="TQI82987.1"/>
    <property type="molecule type" value="Genomic_DNA"/>
</dbReference>
<dbReference type="Proteomes" id="UP000320710">
    <property type="component" value="Unassembled WGS sequence"/>
</dbReference>
<name>A0AA46K1P4_SERMA</name>
<dbReference type="Pfam" id="PF23793">
    <property type="entry name" value="LysC"/>
    <property type="match status" value="1"/>
</dbReference>
<evidence type="ECO:0000313" key="1">
    <source>
        <dbReference type="EMBL" id="TQI82987.1"/>
    </source>
</evidence>
<reference evidence="1 2" key="2">
    <citation type="submission" date="2019-07" db="EMBL/GenBank/DDBJ databases">
        <title>Investigation of anaerobic lignin degradation for improved lignocellulosic biofuels.</title>
        <authorList>
            <person name="Deangelis K.PhD."/>
        </authorList>
    </citation>
    <scope>NUCLEOTIDE SEQUENCE [LARGE SCALE GENOMIC DNA]</scope>
    <source>
        <strain evidence="1 2">106R</strain>
    </source>
</reference>
<evidence type="ECO:0000313" key="2">
    <source>
        <dbReference type="Proteomes" id="UP000320710"/>
    </source>
</evidence>